<dbReference type="PROSITE" id="PS50011">
    <property type="entry name" value="PROTEIN_KINASE_DOM"/>
    <property type="match status" value="1"/>
</dbReference>
<dbReference type="InterPro" id="IPR051585">
    <property type="entry name" value="STE20_Ser/Thr_Kinases"/>
</dbReference>
<keyword evidence="2" id="KW-0808">Transferase</keyword>
<dbReference type="GO" id="GO:0004672">
    <property type="term" value="F:protein kinase activity"/>
    <property type="evidence" value="ECO:0007669"/>
    <property type="project" value="InterPro"/>
</dbReference>
<dbReference type="PANTHER" id="PTHR46538">
    <property type="entry name" value="PROTEIN KINASE DOMAIN-CONTAINING PROTEIN"/>
    <property type="match status" value="1"/>
</dbReference>
<dbReference type="Pfam" id="PF00069">
    <property type="entry name" value="Pkinase"/>
    <property type="match status" value="1"/>
</dbReference>
<evidence type="ECO:0000313" key="2">
    <source>
        <dbReference type="EMBL" id="KAF0300333.1"/>
    </source>
</evidence>
<dbReference type="Proteomes" id="UP000440578">
    <property type="component" value="Unassembled WGS sequence"/>
</dbReference>
<reference evidence="2 3" key="1">
    <citation type="submission" date="2019-07" db="EMBL/GenBank/DDBJ databases">
        <title>Draft genome assembly of a fouling barnacle, Amphibalanus amphitrite (Darwin, 1854): The first reference genome for Thecostraca.</title>
        <authorList>
            <person name="Kim W."/>
        </authorList>
    </citation>
    <scope>NUCLEOTIDE SEQUENCE [LARGE SCALE GENOMIC DNA]</scope>
    <source>
        <strain evidence="2">SNU_AA5</strain>
        <tissue evidence="2">Soma without cirri and trophi</tissue>
    </source>
</reference>
<dbReference type="InterPro" id="IPR000719">
    <property type="entry name" value="Prot_kinase_dom"/>
</dbReference>
<keyword evidence="2" id="KW-0418">Kinase</keyword>
<evidence type="ECO:0000313" key="3">
    <source>
        <dbReference type="Proteomes" id="UP000440578"/>
    </source>
</evidence>
<dbReference type="SUPFAM" id="SSF56112">
    <property type="entry name" value="Protein kinase-like (PK-like)"/>
    <property type="match status" value="1"/>
</dbReference>
<dbReference type="AlphaFoldDB" id="A0A6A4W347"/>
<evidence type="ECO:0000259" key="1">
    <source>
        <dbReference type="PROSITE" id="PS50011"/>
    </source>
</evidence>
<dbReference type="PANTHER" id="PTHR46538:SF3">
    <property type="entry name" value="PROTEIN KINASE DOMAIN-CONTAINING PROTEIN"/>
    <property type="match status" value="1"/>
</dbReference>
<dbReference type="EMBL" id="VIIS01001273">
    <property type="protein sequence ID" value="KAF0300333.1"/>
    <property type="molecule type" value="Genomic_DNA"/>
</dbReference>
<feature type="domain" description="Protein kinase" evidence="1">
    <location>
        <begin position="38"/>
        <end position="215"/>
    </location>
</feature>
<protein>
    <submittedName>
        <fullName evidence="2">STE20-like serine/threonine-protein kinase</fullName>
    </submittedName>
</protein>
<sequence length="215" mass="23565">MAFFKNLKNLFTGGSESASKKRRVLHNVKVGIDPEAVWELQGELGDGAFGKVYKAVHRQSFQVGAAKVCEMAEDDELDNFMVEIDILTEMDHKHVVKLLDAYLQRKQLWVSRTAAPPSPPLPLSSHTFLSFLFSSGVRYLCREAVQPTAEAGSHTQTVGLKPQECALRQAFQSFGIDWEAGRWSVGAGVVDKTASGDLTGSSCVKPRSVARLALI</sequence>
<proteinExistence type="predicted"/>
<keyword evidence="3" id="KW-1185">Reference proteome</keyword>
<name>A0A6A4W347_AMPAM</name>
<comment type="caution">
    <text evidence="2">The sequence shown here is derived from an EMBL/GenBank/DDBJ whole genome shotgun (WGS) entry which is preliminary data.</text>
</comment>
<dbReference type="InterPro" id="IPR011009">
    <property type="entry name" value="Kinase-like_dom_sf"/>
</dbReference>
<dbReference type="GO" id="GO:0005524">
    <property type="term" value="F:ATP binding"/>
    <property type="evidence" value="ECO:0007669"/>
    <property type="project" value="InterPro"/>
</dbReference>
<gene>
    <name evidence="2" type="primary">SLK_3</name>
    <name evidence="2" type="ORF">FJT64_027168</name>
</gene>
<organism evidence="2 3">
    <name type="scientific">Amphibalanus amphitrite</name>
    <name type="common">Striped barnacle</name>
    <name type="synonym">Balanus amphitrite</name>
    <dbReference type="NCBI Taxonomy" id="1232801"/>
    <lineage>
        <taxon>Eukaryota</taxon>
        <taxon>Metazoa</taxon>
        <taxon>Ecdysozoa</taxon>
        <taxon>Arthropoda</taxon>
        <taxon>Crustacea</taxon>
        <taxon>Multicrustacea</taxon>
        <taxon>Cirripedia</taxon>
        <taxon>Thoracica</taxon>
        <taxon>Thoracicalcarea</taxon>
        <taxon>Balanomorpha</taxon>
        <taxon>Balanoidea</taxon>
        <taxon>Balanidae</taxon>
        <taxon>Amphibalaninae</taxon>
        <taxon>Amphibalanus</taxon>
    </lineage>
</organism>
<accession>A0A6A4W347</accession>
<dbReference type="Gene3D" id="3.30.200.20">
    <property type="entry name" value="Phosphorylase Kinase, domain 1"/>
    <property type="match status" value="1"/>
</dbReference>
<dbReference type="OrthoDB" id="10027016at2759"/>